<protein>
    <submittedName>
        <fullName evidence="10">Multidrug ABC transporter permease</fullName>
    </submittedName>
</protein>
<feature type="transmembrane region" description="Helical" evidence="7">
    <location>
        <begin position="236"/>
        <end position="255"/>
    </location>
</feature>
<evidence type="ECO:0000313" key="11">
    <source>
        <dbReference type="Proteomes" id="UP000321794"/>
    </source>
</evidence>
<dbReference type="PANTHER" id="PTHR24221">
    <property type="entry name" value="ATP-BINDING CASSETTE SUB-FAMILY B"/>
    <property type="match status" value="1"/>
</dbReference>
<dbReference type="InterPro" id="IPR036640">
    <property type="entry name" value="ABC1_TM_sf"/>
</dbReference>
<dbReference type="PANTHER" id="PTHR24221:SF653">
    <property type="entry name" value="TRANSPORT ATP-BINDING PROTEIN CYDC"/>
    <property type="match status" value="1"/>
</dbReference>
<reference evidence="10 11" key="1">
    <citation type="submission" date="2019-07" db="EMBL/GenBank/DDBJ databases">
        <title>Whole genome shotgun sequence of Lactobacillus zymae NBRC 107157.</title>
        <authorList>
            <person name="Hosoyama A."/>
            <person name="Uohara A."/>
            <person name="Ohji S."/>
            <person name="Ichikawa N."/>
        </authorList>
    </citation>
    <scope>NUCLEOTIDE SEQUENCE [LARGE SCALE GENOMIC DNA]</scope>
    <source>
        <strain evidence="10 11">NBRC 107157</strain>
    </source>
</reference>
<keyword evidence="2 7" id="KW-0812">Transmembrane</keyword>
<dbReference type="SUPFAM" id="SSF90123">
    <property type="entry name" value="ABC transporter transmembrane region"/>
    <property type="match status" value="1"/>
</dbReference>
<dbReference type="InterPro" id="IPR039421">
    <property type="entry name" value="Type_1_exporter"/>
</dbReference>
<accession>A0ABQ0X2Q8</accession>
<dbReference type="SUPFAM" id="SSF52540">
    <property type="entry name" value="P-loop containing nucleoside triphosphate hydrolases"/>
    <property type="match status" value="1"/>
</dbReference>
<gene>
    <name evidence="10" type="ORF">LZY01_18950</name>
</gene>
<comment type="caution">
    <text evidence="10">The sequence shown here is derived from an EMBL/GenBank/DDBJ whole genome shotgun (WGS) entry which is preliminary data.</text>
</comment>
<feature type="transmembrane region" description="Helical" evidence="7">
    <location>
        <begin position="12"/>
        <end position="37"/>
    </location>
</feature>
<dbReference type="Proteomes" id="UP000321794">
    <property type="component" value="Unassembled WGS sequence"/>
</dbReference>
<feature type="transmembrane region" description="Helical" evidence="7">
    <location>
        <begin position="149"/>
        <end position="168"/>
    </location>
</feature>
<dbReference type="InterPro" id="IPR003439">
    <property type="entry name" value="ABC_transporter-like_ATP-bd"/>
</dbReference>
<proteinExistence type="predicted"/>
<evidence type="ECO:0000256" key="2">
    <source>
        <dbReference type="ARBA" id="ARBA00022692"/>
    </source>
</evidence>
<dbReference type="CDD" id="cd03228">
    <property type="entry name" value="ABCC_MRP_Like"/>
    <property type="match status" value="1"/>
</dbReference>
<organism evidence="10 11">
    <name type="scientific">Levilactobacillus zymae</name>
    <dbReference type="NCBI Taxonomy" id="267363"/>
    <lineage>
        <taxon>Bacteria</taxon>
        <taxon>Bacillati</taxon>
        <taxon>Bacillota</taxon>
        <taxon>Bacilli</taxon>
        <taxon>Lactobacillales</taxon>
        <taxon>Lactobacillaceae</taxon>
        <taxon>Levilactobacillus</taxon>
    </lineage>
</organism>
<evidence type="ECO:0000313" key="10">
    <source>
        <dbReference type="EMBL" id="GEO72727.1"/>
    </source>
</evidence>
<dbReference type="PROSITE" id="PS50929">
    <property type="entry name" value="ABC_TM1F"/>
    <property type="match status" value="1"/>
</dbReference>
<feature type="domain" description="ABC transmembrane type-1" evidence="9">
    <location>
        <begin position="52"/>
        <end position="261"/>
    </location>
</feature>
<dbReference type="Gene3D" id="3.40.50.300">
    <property type="entry name" value="P-loop containing nucleotide triphosphate hydrolases"/>
    <property type="match status" value="1"/>
</dbReference>
<feature type="transmembrane region" description="Helical" evidence="7">
    <location>
        <begin position="120"/>
        <end position="143"/>
    </location>
</feature>
<keyword evidence="11" id="KW-1185">Reference proteome</keyword>
<evidence type="ECO:0000256" key="5">
    <source>
        <dbReference type="ARBA" id="ARBA00022989"/>
    </source>
</evidence>
<dbReference type="Pfam" id="PF00005">
    <property type="entry name" value="ABC_tran"/>
    <property type="match status" value="1"/>
</dbReference>
<dbReference type="RefSeq" id="WP_057730101.1">
    <property type="nucleotide sequence ID" value="NZ_BJZK01000026.1"/>
</dbReference>
<keyword evidence="5 7" id="KW-1133">Transmembrane helix</keyword>
<evidence type="ECO:0000256" key="3">
    <source>
        <dbReference type="ARBA" id="ARBA00022741"/>
    </source>
</evidence>
<dbReference type="InterPro" id="IPR027417">
    <property type="entry name" value="P-loop_NTPase"/>
</dbReference>
<keyword evidence="3" id="KW-0547">Nucleotide-binding</keyword>
<sequence length="536" mass="59013">MKLFRRLLVTAGRLNWVLAASILAGLAATGFQLGLLWGGFTVLFHPIPFWWAWLLVLALVGGICRFGEQYLGHLAAFKILSHLRNLTYQQLLRLAPAKLDDQRSSDVLKLLAQDIGLIEIFYAHTLAPVIIGSLTAVSLVIVLGSASPWLGLIALIAYVSIGLGLPLATHHRLKTLTTELNARDLQEQRQLAEAITGQTELQQYQATAARLHQLDQASQAYWRVNRQKALRQTQTAVIMQLIVVLSLMAVIGVVVTQHLSLVWAVLFPFTFSRLLALGNLPGSLSGGLLAAQNVFDFLDETPRVAATGTANLGPLQQAQLQQVDFAYPQRPTEPILRHTDLTVTAGERLGLVGPSGAGKSTIVKLIMRWYAADRGTVTFNGQAGETLALAAVRQVINYVPQTAQLFTGTLRENLTLRDEQFTDERLWQVLDWLDLAVTIRHLPDQLDTQVSSSRPVLSAGEVQRLELARALVHPSELLILDEPTSNLDVLNEALILTAVRRYYHGTVILVTHRQSSLALCDRVLALWDGRLVPADV</sequence>
<evidence type="ECO:0000256" key="1">
    <source>
        <dbReference type="ARBA" id="ARBA00004651"/>
    </source>
</evidence>
<evidence type="ECO:0000256" key="4">
    <source>
        <dbReference type="ARBA" id="ARBA00022840"/>
    </source>
</evidence>
<evidence type="ECO:0000256" key="7">
    <source>
        <dbReference type="SAM" id="Phobius"/>
    </source>
</evidence>
<evidence type="ECO:0000259" key="9">
    <source>
        <dbReference type="PROSITE" id="PS50929"/>
    </source>
</evidence>
<dbReference type="InterPro" id="IPR003593">
    <property type="entry name" value="AAA+_ATPase"/>
</dbReference>
<dbReference type="PROSITE" id="PS50893">
    <property type="entry name" value="ABC_TRANSPORTER_2"/>
    <property type="match status" value="1"/>
</dbReference>
<evidence type="ECO:0000259" key="8">
    <source>
        <dbReference type="PROSITE" id="PS50893"/>
    </source>
</evidence>
<evidence type="ECO:0000256" key="6">
    <source>
        <dbReference type="ARBA" id="ARBA00023136"/>
    </source>
</evidence>
<dbReference type="Pfam" id="PF00664">
    <property type="entry name" value="ABC_membrane"/>
    <property type="match status" value="1"/>
</dbReference>
<dbReference type="EMBL" id="BJZK01000026">
    <property type="protein sequence ID" value="GEO72727.1"/>
    <property type="molecule type" value="Genomic_DNA"/>
</dbReference>
<keyword evidence="6 7" id="KW-0472">Membrane</keyword>
<feature type="domain" description="ABC transporter" evidence="8">
    <location>
        <begin position="318"/>
        <end position="536"/>
    </location>
</feature>
<dbReference type="SMART" id="SM00382">
    <property type="entry name" value="AAA"/>
    <property type="match status" value="1"/>
</dbReference>
<dbReference type="Gene3D" id="1.20.1560.10">
    <property type="entry name" value="ABC transporter type 1, transmembrane domain"/>
    <property type="match status" value="1"/>
</dbReference>
<dbReference type="InterPro" id="IPR011527">
    <property type="entry name" value="ABC1_TM_dom"/>
</dbReference>
<feature type="transmembrane region" description="Helical" evidence="7">
    <location>
        <begin position="49"/>
        <end position="67"/>
    </location>
</feature>
<comment type="subcellular location">
    <subcellularLocation>
        <location evidence="1">Cell membrane</location>
        <topology evidence="1">Multi-pass membrane protein</topology>
    </subcellularLocation>
</comment>
<name>A0ABQ0X2Q8_9LACO</name>
<keyword evidence="4" id="KW-0067">ATP-binding</keyword>